<evidence type="ECO:0000313" key="3">
    <source>
        <dbReference type="Proteomes" id="UP000271889"/>
    </source>
</evidence>
<dbReference type="Proteomes" id="UP000271889">
    <property type="component" value="Unassembled WGS sequence"/>
</dbReference>
<feature type="compositionally biased region" description="Polar residues" evidence="1">
    <location>
        <begin position="80"/>
        <end position="92"/>
    </location>
</feature>
<dbReference type="AlphaFoldDB" id="A0A3P6RK39"/>
<feature type="compositionally biased region" description="Pro residues" evidence="1">
    <location>
        <begin position="105"/>
        <end position="115"/>
    </location>
</feature>
<dbReference type="OrthoDB" id="342730at2759"/>
<evidence type="ECO:0000256" key="1">
    <source>
        <dbReference type="SAM" id="MobiDB-lite"/>
    </source>
</evidence>
<feature type="non-terminal residue" evidence="2">
    <location>
        <position position="251"/>
    </location>
</feature>
<sequence>MNAICGNVIGRMVSANVKETISVQQPVTAQPPQGPTDFAQNKSNATVLPGVAADWGRPLSNGHGSCNDLGAIGVERKKTSTSSTWGLPSSRISGPGGDAFGWPPSSHPPDLPSPSPPIPLKDVVPPSFTVGAAGVIGQPVSTNSSVASTGGNPLLTGASSTASMIYSNYQWPPSSNPAQASADLRLFQPMTHPSSVVGANQLKLAQAQAQAAQLQALLLQNNGLGNPNLLMARLRSLAPGVDPLLALGGLS</sequence>
<organism evidence="2 3">
    <name type="scientific">Cylicostephanus goldi</name>
    <name type="common">Nematode worm</name>
    <dbReference type="NCBI Taxonomy" id="71465"/>
    <lineage>
        <taxon>Eukaryota</taxon>
        <taxon>Metazoa</taxon>
        <taxon>Ecdysozoa</taxon>
        <taxon>Nematoda</taxon>
        <taxon>Chromadorea</taxon>
        <taxon>Rhabditida</taxon>
        <taxon>Rhabditina</taxon>
        <taxon>Rhabditomorpha</taxon>
        <taxon>Strongyloidea</taxon>
        <taxon>Strongylidae</taxon>
        <taxon>Cylicostephanus</taxon>
    </lineage>
</organism>
<evidence type="ECO:0000313" key="2">
    <source>
        <dbReference type="EMBL" id="VDK55040.1"/>
    </source>
</evidence>
<proteinExistence type="predicted"/>
<dbReference type="EMBL" id="UYRV01007870">
    <property type="protein sequence ID" value="VDK55040.1"/>
    <property type="molecule type" value="Genomic_DNA"/>
</dbReference>
<reference evidence="2 3" key="1">
    <citation type="submission" date="2018-11" db="EMBL/GenBank/DDBJ databases">
        <authorList>
            <consortium name="Pathogen Informatics"/>
        </authorList>
    </citation>
    <scope>NUCLEOTIDE SEQUENCE [LARGE SCALE GENOMIC DNA]</scope>
</reference>
<keyword evidence="3" id="KW-1185">Reference proteome</keyword>
<accession>A0A3P6RK39</accession>
<feature type="region of interest" description="Disordered" evidence="1">
    <location>
        <begin position="78"/>
        <end position="115"/>
    </location>
</feature>
<name>A0A3P6RK39_CYLGO</name>
<gene>
    <name evidence="2" type="ORF">CGOC_LOCUS3184</name>
</gene>
<protein>
    <submittedName>
        <fullName evidence="2">Uncharacterized protein</fullName>
    </submittedName>
</protein>